<dbReference type="PANTHER" id="PTHR42716">
    <property type="entry name" value="L-ASPARTATE OXIDASE"/>
    <property type="match status" value="1"/>
</dbReference>
<dbReference type="PANTHER" id="PTHR42716:SF2">
    <property type="entry name" value="L-ASPARTATE OXIDASE, CHLOROPLASTIC"/>
    <property type="match status" value="1"/>
</dbReference>
<evidence type="ECO:0000259" key="12">
    <source>
        <dbReference type="Pfam" id="PF00890"/>
    </source>
</evidence>
<dbReference type="Gene3D" id="3.50.50.60">
    <property type="entry name" value="FAD/NAD(P)-binding domain"/>
    <property type="match status" value="1"/>
</dbReference>
<dbReference type="InterPro" id="IPR027477">
    <property type="entry name" value="Succ_DH/fumarate_Rdtase_cat_sf"/>
</dbReference>
<keyword evidence="8" id="KW-0274">FAD</keyword>
<comment type="cofactor">
    <cofactor evidence="1">
        <name>FAD</name>
        <dbReference type="ChEBI" id="CHEBI:57692"/>
    </cofactor>
</comment>
<dbReference type="Proteomes" id="UP001158045">
    <property type="component" value="Unassembled WGS sequence"/>
</dbReference>
<keyword evidence="14" id="KW-1185">Reference proteome</keyword>
<dbReference type="RefSeq" id="WP_281094414.1">
    <property type="nucleotide sequence ID" value="NZ_JARYZI010000006.1"/>
</dbReference>
<protein>
    <recommendedName>
        <fullName evidence="5">L-aspartate oxidase</fullName>
        <ecNumber evidence="4">1.4.3.16</ecNumber>
    </recommendedName>
    <alternativeName>
        <fullName evidence="10">Quinolinate synthase B</fullName>
    </alternativeName>
</protein>
<dbReference type="PRINTS" id="PR00368">
    <property type="entry name" value="FADPNR"/>
</dbReference>
<evidence type="ECO:0000256" key="2">
    <source>
        <dbReference type="ARBA" id="ARBA00004950"/>
    </source>
</evidence>
<evidence type="ECO:0000256" key="8">
    <source>
        <dbReference type="ARBA" id="ARBA00022827"/>
    </source>
</evidence>
<gene>
    <name evidence="13" type="ORF">QE109_10420</name>
</gene>
<evidence type="ECO:0000256" key="11">
    <source>
        <dbReference type="ARBA" id="ARBA00048305"/>
    </source>
</evidence>
<dbReference type="EMBL" id="JARYZI010000006">
    <property type="protein sequence ID" value="MDH8678563.1"/>
    <property type="molecule type" value="Genomic_DNA"/>
</dbReference>
<comment type="caution">
    <text evidence="13">The sequence shown here is derived from an EMBL/GenBank/DDBJ whole genome shotgun (WGS) entry which is preliminary data.</text>
</comment>
<dbReference type="Pfam" id="PF00890">
    <property type="entry name" value="FAD_binding_2"/>
    <property type="match status" value="1"/>
</dbReference>
<dbReference type="InterPro" id="IPR005288">
    <property type="entry name" value="NadB"/>
</dbReference>
<keyword evidence="9" id="KW-0560">Oxidoreductase</keyword>
<comment type="catalytic activity">
    <reaction evidence="11">
        <text>L-aspartate + O2 = iminosuccinate + H2O2</text>
        <dbReference type="Rhea" id="RHEA:25876"/>
        <dbReference type="ChEBI" id="CHEBI:15379"/>
        <dbReference type="ChEBI" id="CHEBI:16240"/>
        <dbReference type="ChEBI" id="CHEBI:29991"/>
        <dbReference type="ChEBI" id="CHEBI:77875"/>
        <dbReference type="EC" id="1.4.3.16"/>
    </reaction>
    <physiologicalReaction direction="left-to-right" evidence="11">
        <dbReference type="Rhea" id="RHEA:25877"/>
    </physiologicalReaction>
</comment>
<reference evidence="13 14" key="1">
    <citation type="submission" date="2023-04" db="EMBL/GenBank/DDBJ databases">
        <title>Fusibacter bizertensis strain WBS, isolated from littoral bottom sediments of the Arctic seas - biochemical and genomic analysis.</title>
        <authorList>
            <person name="Brioukhanov A.L."/>
        </authorList>
    </citation>
    <scope>NUCLEOTIDE SEQUENCE [LARGE SCALE GENOMIC DNA]</scope>
    <source>
        <strain evidence="13 14">WBS</strain>
    </source>
</reference>
<evidence type="ECO:0000256" key="3">
    <source>
        <dbReference type="ARBA" id="ARBA00008562"/>
    </source>
</evidence>
<evidence type="ECO:0000313" key="14">
    <source>
        <dbReference type="Proteomes" id="UP001158045"/>
    </source>
</evidence>
<proteinExistence type="inferred from homology"/>
<evidence type="ECO:0000256" key="6">
    <source>
        <dbReference type="ARBA" id="ARBA00022630"/>
    </source>
</evidence>
<dbReference type="SUPFAM" id="SSF51905">
    <property type="entry name" value="FAD/NAD(P)-binding domain"/>
    <property type="match status" value="1"/>
</dbReference>
<organism evidence="13 14">
    <name type="scientific">Fusibacter bizertensis</name>
    <dbReference type="NCBI Taxonomy" id="1488331"/>
    <lineage>
        <taxon>Bacteria</taxon>
        <taxon>Bacillati</taxon>
        <taxon>Bacillota</taxon>
        <taxon>Clostridia</taxon>
        <taxon>Eubacteriales</taxon>
        <taxon>Eubacteriales Family XII. Incertae Sedis</taxon>
        <taxon>Fusibacter</taxon>
    </lineage>
</organism>
<dbReference type="InterPro" id="IPR003953">
    <property type="entry name" value="FAD-dep_OxRdtase_2_FAD-bd"/>
</dbReference>
<comment type="similarity">
    <text evidence="3">Belongs to the FAD-dependent oxidoreductase 2 family. NadB subfamily.</text>
</comment>
<evidence type="ECO:0000256" key="10">
    <source>
        <dbReference type="ARBA" id="ARBA00030386"/>
    </source>
</evidence>
<evidence type="ECO:0000256" key="1">
    <source>
        <dbReference type="ARBA" id="ARBA00001974"/>
    </source>
</evidence>
<evidence type="ECO:0000256" key="7">
    <source>
        <dbReference type="ARBA" id="ARBA00022642"/>
    </source>
</evidence>
<feature type="domain" description="FAD-dependent oxidoreductase 2 FAD-binding" evidence="12">
    <location>
        <begin position="8"/>
        <end position="379"/>
    </location>
</feature>
<evidence type="ECO:0000256" key="4">
    <source>
        <dbReference type="ARBA" id="ARBA00012173"/>
    </source>
</evidence>
<keyword evidence="7" id="KW-0662">Pyridine nucleotide biosynthesis</keyword>
<accession>A0ABT6NDR0</accession>
<name>A0ABT6NDR0_9FIRM</name>
<dbReference type="EC" id="1.4.3.16" evidence="4"/>
<comment type="pathway">
    <text evidence="2">Cofactor biosynthesis; NAD(+) biosynthesis; iminoaspartate from L-aspartate (oxidase route): step 1/1.</text>
</comment>
<evidence type="ECO:0000256" key="5">
    <source>
        <dbReference type="ARBA" id="ARBA00021901"/>
    </source>
</evidence>
<dbReference type="Gene3D" id="3.90.700.10">
    <property type="entry name" value="Succinate dehydrogenase/fumarate reductase flavoprotein, catalytic domain"/>
    <property type="match status" value="1"/>
</dbReference>
<dbReference type="InterPro" id="IPR036188">
    <property type="entry name" value="FAD/NAD-bd_sf"/>
</dbReference>
<dbReference type="SUPFAM" id="SSF56425">
    <property type="entry name" value="Succinate dehydrogenase/fumarate reductase flavoprotein, catalytic domain"/>
    <property type="match status" value="1"/>
</dbReference>
<keyword evidence="6" id="KW-0285">Flavoprotein</keyword>
<evidence type="ECO:0000256" key="9">
    <source>
        <dbReference type="ARBA" id="ARBA00023002"/>
    </source>
</evidence>
<evidence type="ECO:0000313" key="13">
    <source>
        <dbReference type="EMBL" id="MDH8678563.1"/>
    </source>
</evidence>
<sequence length="489" mass="55071">MKEDLQYDVIIIGCGLAGIYCALNLDVSLKVALIAEGHIEDTNSYLAQGGIAAAISPLDSWQWHYEDTMSCGHYESDPDALRKMTMNATLEVQNLESLGVVFDHHDDQSYMLGMEGAHRLPRILRIGDYTGKAVMESLWQVARNRENIHIINQFFAYEVVSSPTNASHVYGIYCDELVVLSSLTLVYATGGMGHLYHRTSNNKTVNGDGIAMAIKQGIVTRQLPLIQFHPTVFFNLKGDQEGFLISEAVRGDSALLLNEKRERFMRKYHSLLELAPRDVVSSAILNELSKQSEPNVWLDVRHIGNTKMEKRFPTIYKYCRERGINLDYDLIPVAPGAHYSMGGIAVDPFGKTNIDGVYAVGECASTKVHGKNRLASNSLLEALVFSKITAKEISRMKSSHEKVIQIHSTTSKQIPHYQVELRTLSVWMDENMGIVKNYPEIMRMKKEIQAIIDEPEEFVSINIEDIKRNNALIVMNEMLTQALQEKEDE</sequence>